<dbReference type="Gene3D" id="3.40.30.10">
    <property type="entry name" value="Glutaredoxin"/>
    <property type="match status" value="1"/>
</dbReference>
<evidence type="ECO:0000256" key="1">
    <source>
        <dbReference type="SAM" id="MobiDB-lite"/>
    </source>
</evidence>
<dbReference type="InterPro" id="IPR036249">
    <property type="entry name" value="Thioredoxin-like_sf"/>
</dbReference>
<keyword evidence="4" id="KW-1185">Reference proteome</keyword>
<name>A0A4V1RWI9_9BACT</name>
<dbReference type="Proteomes" id="UP000290407">
    <property type="component" value="Unassembled WGS sequence"/>
</dbReference>
<dbReference type="RefSeq" id="WP_077923461.1">
    <property type="nucleotide sequence ID" value="NZ_SBLB01000002.1"/>
</dbReference>
<keyword evidence="2" id="KW-0732">Signal</keyword>
<evidence type="ECO:0000256" key="2">
    <source>
        <dbReference type="SAM" id="SignalP"/>
    </source>
</evidence>
<gene>
    <name evidence="3" type="ORF">EQG79_11280</name>
</gene>
<evidence type="ECO:0000313" key="4">
    <source>
        <dbReference type="Proteomes" id="UP000290407"/>
    </source>
</evidence>
<sequence>MKKILVVLLAAQALLVSVATAQKAGIQFRTSPIAAVFQEARRTGKPVFVEIFSPTCHVCESFIPTLADARVGKFYNGKFISTKLDIGLPSTRAFLDSRRLFVPSLPLFLYFDPQQNLMHFALSNNSTDEVIRHGTNALNPQVRSQTMKSRYQQGEQSPNFLIDYAMLGRVTKDTVANIAAMNDYARQQSPSTFANQTNWLALQKLVLDHENPMFQYMLSHLDQYRKAYGAEPTRQVAENILMSSLYSGRGAQFPIGKILDVRQGLVKIGIDPKVAANRTLLPEVNAYFRAKQTAKAVDRMDDQVSANQLSVPEYLYISRLFNRSSPDATDAPTVVKWINKALALKPSAKEQADLYTELATAYRRSGKTDDAQKAAQKARGLGVSR</sequence>
<feature type="signal peptide" evidence="2">
    <location>
        <begin position="1"/>
        <end position="21"/>
    </location>
</feature>
<dbReference type="SUPFAM" id="SSF48452">
    <property type="entry name" value="TPR-like"/>
    <property type="match status" value="1"/>
</dbReference>
<feature type="chain" id="PRO_5020530700" evidence="2">
    <location>
        <begin position="22"/>
        <end position="385"/>
    </location>
</feature>
<feature type="region of interest" description="Disordered" evidence="1">
    <location>
        <begin position="366"/>
        <end position="385"/>
    </location>
</feature>
<reference evidence="3 4" key="1">
    <citation type="submission" date="2019-01" db="EMBL/GenBank/DDBJ databases">
        <title>Spirosoma flava sp. nov., a propanil-degrading bacterium isolated from herbicide-contaminated soil.</title>
        <authorList>
            <person name="Zhang L."/>
            <person name="Jiang J.-D."/>
        </authorList>
    </citation>
    <scope>NUCLEOTIDE SEQUENCE [LARGE SCALE GENOMIC DNA]</scope>
    <source>
        <strain evidence="3 4">TY50</strain>
    </source>
</reference>
<evidence type="ECO:0000313" key="3">
    <source>
        <dbReference type="EMBL" id="RYC70428.1"/>
    </source>
</evidence>
<dbReference type="Gene3D" id="1.25.40.10">
    <property type="entry name" value="Tetratricopeptide repeat domain"/>
    <property type="match status" value="1"/>
</dbReference>
<comment type="caution">
    <text evidence="3">The sequence shown here is derived from an EMBL/GenBank/DDBJ whole genome shotgun (WGS) entry which is preliminary data.</text>
</comment>
<organism evidence="3 4">
    <name type="scientific">Spirosoma sordidisoli</name>
    <dbReference type="NCBI Taxonomy" id="2502893"/>
    <lineage>
        <taxon>Bacteria</taxon>
        <taxon>Pseudomonadati</taxon>
        <taxon>Bacteroidota</taxon>
        <taxon>Cytophagia</taxon>
        <taxon>Cytophagales</taxon>
        <taxon>Cytophagaceae</taxon>
        <taxon>Spirosoma</taxon>
    </lineage>
</organism>
<accession>A0A4V1RWI9</accession>
<dbReference type="SUPFAM" id="SSF52833">
    <property type="entry name" value="Thioredoxin-like"/>
    <property type="match status" value="1"/>
</dbReference>
<dbReference type="AlphaFoldDB" id="A0A4V1RWI9"/>
<dbReference type="EMBL" id="SBLB01000002">
    <property type="protein sequence ID" value="RYC70428.1"/>
    <property type="molecule type" value="Genomic_DNA"/>
</dbReference>
<dbReference type="InterPro" id="IPR011990">
    <property type="entry name" value="TPR-like_helical_dom_sf"/>
</dbReference>
<proteinExistence type="predicted"/>
<protein>
    <submittedName>
        <fullName evidence="3">Thioredoxin family protein</fullName>
    </submittedName>
</protein>